<evidence type="ECO:0000256" key="4">
    <source>
        <dbReference type="ARBA" id="ARBA00022840"/>
    </source>
</evidence>
<evidence type="ECO:0000256" key="2">
    <source>
        <dbReference type="ARBA" id="ARBA00022741"/>
    </source>
</evidence>
<evidence type="ECO:0000259" key="9">
    <source>
        <dbReference type="PROSITE" id="PS50011"/>
    </source>
</evidence>
<keyword evidence="11" id="KW-1185">Reference proteome</keyword>
<dbReference type="GO" id="GO:0005524">
    <property type="term" value="F:ATP binding"/>
    <property type="evidence" value="ECO:0007669"/>
    <property type="project" value="UniProtKB-UniRule"/>
</dbReference>
<keyword evidence="7" id="KW-0472">Membrane</keyword>
<feature type="chain" id="PRO_5039008174" description="Protein kinase domain-containing protein" evidence="8">
    <location>
        <begin position="17"/>
        <end position="579"/>
    </location>
</feature>
<feature type="binding site" evidence="5">
    <location>
        <position position="245"/>
    </location>
    <ligand>
        <name>ATP</name>
        <dbReference type="ChEBI" id="CHEBI:30616"/>
    </ligand>
</feature>
<dbReference type="PRINTS" id="PR00109">
    <property type="entry name" value="TYRKINASE"/>
</dbReference>
<dbReference type="EMBL" id="SIDB01000004">
    <property type="protein sequence ID" value="KAI3433311.1"/>
    <property type="molecule type" value="Genomic_DNA"/>
</dbReference>
<dbReference type="InterPro" id="IPR001245">
    <property type="entry name" value="Ser-Thr/Tyr_kinase_cat_dom"/>
</dbReference>
<evidence type="ECO:0000256" key="5">
    <source>
        <dbReference type="PROSITE-ProRule" id="PRU10141"/>
    </source>
</evidence>
<dbReference type="InterPro" id="IPR017441">
    <property type="entry name" value="Protein_kinase_ATP_BS"/>
</dbReference>
<accession>A0A9D4TS09</accession>
<dbReference type="SUPFAM" id="SSF56112">
    <property type="entry name" value="Protein kinase-like (PK-like)"/>
    <property type="match status" value="1"/>
</dbReference>
<protein>
    <recommendedName>
        <fullName evidence="9">Protein kinase domain-containing protein</fullName>
    </recommendedName>
</protein>
<dbReference type="Gene3D" id="1.10.510.10">
    <property type="entry name" value="Transferase(Phosphotransferase) domain 1"/>
    <property type="match status" value="1"/>
</dbReference>
<evidence type="ECO:0000313" key="11">
    <source>
        <dbReference type="Proteomes" id="UP001055712"/>
    </source>
</evidence>
<organism evidence="10 11">
    <name type="scientific">Chlorella vulgaris</name>
    <name type="common">Green alga</name>
    <dbReference type="NCBI Taxonomy" id="3077"/>
    <lineage>
        <taxon>Eukaryota</taxon>
        <taxon>Viridiplantae</taxon>
        <taxon>Chlorophyta</taxon>
        <taxon>core chlorophytes</taxon>
        <taxon>Trebouxiophyceae</taxon>
        <taxon>Chlorellales</taxon>
        <taxon>Chlorellaceae</taxon>
        <taxon>Chlorella clade</taxon>
        <taxon>Chlorella</taxon>
    </lineage>
</organism>
<evidence type="ECO:0000313" key="10">
    <source>
        <dbReference type="EMBL" id="KAI3433311.1"/>
    </source>
</evidence>
<dbReference type="Proteomes" id="UP001055712">
    <property type="component" value="Unassembled WGS sequence"/>
</dbReference>
<evidence type="ECO:0000256" key="7">
    <source>
        <dbReference type="SAM" id="Phobius"/>
    </source>
</evidence>
<keyword evidence="7" id="KW-1133">Transmembrane helix</keyword>
<feature type="transmembrane region" description="Helical" evidence="7">
    <location>
        <begin position="68"/>
        <end position="99"/>
    </location>
</feature>
<name>A0A9D4TS09_CHLVU</name>
<feature type="region of interest" description="Disordered" evidence="6">
    <location>
        <begin position="505"/>
        <end position="529"/>
    </location>
</feature>
<dbReference type="OrthoDB" id="339325at2759"/>
<sequence length="579" mass="61766">MTRFAARLALLTAVDAATLMGSDGQQPGAAQQPADAFAAGGSGRRLLQTTATDAVGTGNPNQTIPSTAAVVAGVVGGLSTLTLCLAVALMFAVASIYGVRWTMCGRGRRGRRPRSRTGGAGNGGDESPPGVKKSDVDLVLEMGRANTRLPSIVTSHLEPHPSDSTLYEQPSSNRIATSKTVTPMSSGGTVRSPLKSDASWKDCLIEPEQIQILRRRDGKPWVLGGGAFGQVYKALYDGVQVVAAKVLTGLNDERVLDSFVREAAILRDMRDRNIVQFVGVCMGSEEEGQPDEAMMIQEFMEAGDLYKALKWRDEAGRRVFGWYARGKRAACDIARGLHYLHSHKTVHLDVKSSNVLLARDGACKLADVGLARSLLTKNYLTHAGTLGTFAWSAPEVLTGQQCTVSADIYSFGIVLWEITTGEVPTRGAMRNPKVPEECPQAVVDLMDRCLETVPSQRPTAKEIVLLLESMPAGTPTQAEARGAPLRATSLAQWRDLLPQQISKLSLPGSSKAGEEEGEQGEGLGFDPAVDTFRSGLSNDAEEIAAAQHLAEQNPQGGACAAATMRLEDLPPLSASERLF</sequence>
<dbReference type="PANTHER" id="PTHR44329">
    <property type="entry name" value="SERINE/THREONINE-PROTEIN KINASE TNNI3K-RELATED"/>
    <property type="match status" value="1"/>
</dbReference>
<dbReference type="InterPro" id="IPR051681">
    <property type="entry name" value="Ser/Thr_Kinases-Pseudokinases"/>
</dbReference>
<evidence type="ECO:0000256" key="3">
    <source>
        <dbReference type="ARBA" id="ARBA00022777"/>
    </source>
</evidence>
<gene>
    <name evidence="10" type="ORF">D9Q98_003129</name>
</gene>
<feature type="signal peptide" evidence="8">
    <location>
        <begin position="1"/>
        <end position="16"/>
    </location>
</feature>
<feature type="domain" description="Protein kinase" evidence="9">
    <location>
        <begin position="217"/>
        <end position="470"/>
    </location>
</feature>
<dbReference type="AlphaFoldDB" id="A0A9D4TS09"/>
<reference evidence="10" key="1">
    <citation type="journal article" date="2019" name="Plant J.">
        <title>Chlorella vulgaris genome assembly and annotation reveals the molecular basis for metabolic acclimation to high light conditions.</title>
        <authorList>
            <person name="Cecchin M."/>
            <person name="Marcolungo L."/>
            <person name="Rossato M."/>
            <person name="Girolomoni L."/>
            <person name="Cosentino E."/>
            <person name="Cuine S."/>
            <person name="Li-Beisson Y."/>
            <person name="Delledonne M."/>
            <person name="Ballottari M."/>
        </authorList>
    </citation>
    <scope>NUCLEOTIDE SEQUENCE</scope>
    <source>
        <strain evidence="10">211/11P</strain>
    </source>
</reference>
<dbReference type="InterPro" id="IPR000719">
    <property type="entry name" value="Prot_kinase_dom"/>
</dbReference>
<evidence type="ECO:0000256" key="6">
    <source>
        <dbReference type="SAM" id="MobiDB-lite"/>
    </source>
</evidence>
<feature type="region of interest" description="Disordered" evidence="6">
    <location>
        <begin position="106"/>
        <end position="133"/>
    </location>
</feature>
<dbReference type="SMART" id="SM00220">
    <property type="entry name" value="S_TKc"/>
    <property type="match status" value="1"/>
</dbReference>
<keyword evidence="7" id="KW-0812">Transmembrane</keyword>
<keyword evidence="8" id="KW-0732">Signal</keyword>
<dbReference type="GO" id="GO:0004674">
    <property type="term" value="F:protein serine/threonine kinase activity"/>
    <property type="evidence" value="ECO:0007669"/>
    <property type="project" value="TreeGrafter"/>
</dbReference>
<keyword evidence="2 5" id="KW-0547">Nucleotide-binding</keyword>
<keyword evidence="3" id="KW-0418">Kinase</keyword>
<dbReference type="PROSITE" id="PS50011">
    <property type="entry name" value="PROTEIN_KINASE_DOM"/>
    <property type="match status" value="1"/>
</dbReference>
<reference evidence="10" key="2">
    <citation type="submission" date="2020-11" db="EMBL/GenBank/DDBJ databases">
        <authorList>
            <person name="Cecchin M."/>
            <person name="Marcolungo L."/>
            <person name="Rossato M."/>
            <person name="Girolomoni L."/>
            <person name="Cosentino E."/>
            <person name="Cuine S."/>
            <person name="Li-Beisson Y."/>
            <person name="Delledonne M."/>
            <person name="Ballottari M."/>
        </authorList>
    </citation>
    <scope>NUCLEOTIDE SEQUENCE</scope>
    <source>
        <strain evidence="10">211/11P</strain>
        <tissue evidence="10">Whole cell</tissue>
    </source>
</reference>
<dbReference type="Pfam" id="PF07714">
    <property type="entry name" value="PK_Tyr_Ser-Thr"/>
    <property type="match status" value="1"/>
</dbReference>
<proteinExistence type="predicted"/>
<feature type="compositionally biased region" description="Basic residues" evidence="6">
    <location>
        <begin position="106"/>
        <end position="115"/>
    </location>
</feature>
<dbReference type="PANTHER" id="PTHR44329:SF288">
    <property type="entry name" value="MITOGEN-ACTIVATED PROTEIN KINASE KINASE KINASE 20"/>
    <property type="match status" value="1"/>
</dbReference>
<evidence type="ECO:0000256" key="1">
    <source>
        <dbReference type="ARBA" id="ARBA00022679"/>
    </source>
</evidence>
<keyword evidence="1" id="KW-0808">Transferase</keyword>
<evidence type="ECO:0000256" key="8">
    <source>
        <dbReference type="SAM" id="SignalP"/>
    </source>
</evidence>
<dbReference type="PROSITE" id="PS00107">
    <property type="entry name" value="PROTEIN_KINASE_ATP"/>
    <property type="match status" value="1"/>
</dbReference>
<comment type="caution">
    <text evidence="10">The sequence shown here is derived from an EMBL/GenBank/DDBJ whole genome shotgun (WGS) entry which is preliminary data.</text>
</comment>
<keyword evidence="4 5" id="KW-0067">ATP-binding</keyword>
<dbReference type="InterPro" id="IPR011009">
    <property type="entry name" value="Kinase-like_dom_sf"/>
</dbReference>